<proteinExistence type="predicted"/>
<dbReference type="EMBL" id="BARV01043996">
    <property type="protein sequence ID" value="GAI68091.1"/>
    <property type="molecule type" value="Genomic_DNA"/>
</dbReference>
<dbReference type="InterPro" id="IPR039760">
    <property type="entry name" value="MOFRL_protein"/>
</dbReference>
<dbReference type="InterPro" id="IPR025286">
    <property type="entry name" value="MOFRL_assoc_dom"/>
</dbReference>
<dbReference type="Pfam" id="PF13660">
    <property type="entry name" value="DUF4147"/>
    <property type="match status" value="1"/>
</dbReference>
<dbReference type="PANTHER" id="PTHR12227:SF0">
    <property type="entry name" value="GLYCERATE KINASE"/>
    <property type="match status" value="1"/>
</dbReference>
<feature type="domain" description="MOFRL-associated" evidence="1">
    <location>
        <begin position="3"/>
        <end position="87"/>
    </location>
</feature>
<evidence type="ECO:0000313" key="2">
    <source>
        <dbReference type="EMBL" id="GAI68091.1"/>
    </source>
</evidence>
<dbReference type="InterPro" id="IPR038614">
    <property type="entry name" value="GK_N_sf"/>
</dbReference>
<dbReference type="GO" id="GO:0005737">
    <property type="term" value="C:cytoplasm"/>
    <property type="evidence" value="ECO:0007669"/>
    <property type="project" value="TreeGrafter"/>
</dbReference>
<dbReference type="PANTHER" id="PTHR12227">
    <property type="entry name" value="GLYCERATE KINASE"/>
    <property type="match status" value="1"/>
</dbReference>
<feature type="non-terminal residue" evidence="2">
    <location>
        <position position="96"/>
    </location>
</feature>
<dbReference type="GO" id="GO:0008887">
    <property type="term" value="F:glycerate kinase activity"/>
    <property type="evidence" value="ECO:0007669"/>
    <property type="project" value="InterPro"/>
</dbReference>
<dbReference type="SUPFAM" id="SSF82544">
    <property type="entry name" value="GckA/TtuD-like"/>
    <property type="match status" value="1"/>
</dbReference>
<gene>
    <name evidence="2" type="ORF">S06H3_65376</name>
</gene>
<dbReference type="Gene3D" id="3.40.50.10180">
    <property type="entry name" value="Glycerate kinase, MOFRL-like N-terminal domain"/>
    <property type="match status" value="1"/>
</dbReference>
<comment type="caution">
    <text evidence="2">The sequence shown here is derived from an EMBL/GenBank/DDBJ whole genome shotgun (WGS) entry which is preliminary data.</text>
</comment>
<accession>X1RMA5</accession>
<feature type="non-terminal residue" evidence="2">
    <location>
        <position position="1"/>
    </location>
</feature>
<dbReference type="AlphaFoldDB" id="X1RMA5"/>
<name>X1RMA5_9ZZZZ</name>
<sequence length="96" mass="10394">VTLAGHPFPDEDSVSGARKILNIEKKAKEGDIVFWCNSGGGTALMALPAPGITLEELQEVYRILYFEMGASMPEANAVRNLVTVLRGKHPKYVHGA</sequence>
<organism evidence="2">
    <name type="scientific">marine sediment metagenome</name>
    <dbReference type="NCBI Taxonomy" id="412755"/>
    <lineage>
        <taxon>unclassified sequences</taxon>
        <taxon>metagenomes</taxon>
        <taxon>ecological metagenomes</taxon>
    </lineage>
</organism>
<reference evidence="2" key="1">
    <citation type="journal article" date="2014" name="Front. Microbiol.">
        <title>High frequency of phylogenetically diverse reductive dehalogenase-homologous genes in deep subseafloor sedimentary metagenomes.</title>
        <authorList>
            <person name="Kawai M."/>
            <person name="Futagami T."/>
            <person name="Toyoda A."/>
            <person name="Takaki Y."/>
            <person name="Nishi S."/>
            <person name="Hori S."/>
            <person name="Arai W."/>
            <person name="Tsubouchi T."/>
            <person name="Morono Y."/>
            <person name="Uchiyama I."/>
            <person name="Ito T."/>
            <person name="Fujiyama A."/>
            <person name="Inagaki F."/>
            <person name="Takami H."/>
        </authorList>
    </citation>
    <scope>NUCLEOTIDE SEQUENCE</scope>
    <source>
        <strain evidence="2">Expedition CK06-06</strain>
    </source>
</reference>
<protein>
    <recommendedName>
        <fullName evidence="1">MOFRL-associated domain-containing protein</fullName>
    </recommendedName>
</protein>
<evidence type="ECO:0000259" key="1">
    <source>
        <dbReference type="Pfam" id="PF13660"/>
    </source>
</evidence>